<gene>
    <name evidence="2" type="ordered locus">BpOF4_01920</name>
</gene>
<feature type="compositionally biased region" description="Polar residues" evidence="1">
    <location>
        <begin position="38"/>
        <end position="47"/>
    </location>
</feature>
<evidence type="ECO:0000256" key="1">
    <source>
        <dbReference type="SAM" id="MobiDB-lite"/>
    </source>
</evidence>
<dbReference type="Proteomes" id="UP000001544">
    <property type="component" value="Chromosome"/>
</dbReference>
<feature type="compositionally biased region" description="Basic residues" evidence="1">
    <location>
        <begin position="23"/>
        <end position="36"/>
    </location>
</feature>
<dbReference type="AlphaFoldDB" id="D3FV25"/>
<dbReference type="KEGG" id="bpf:BpOF4_01920"/>
<proteinExistence type="predicted"/>
<accession>D3FV25</accession>
<organism evidence="2 3">
    <name type="scientific">Alkalihalophilus pseudofirmus (strain ATCC BAA-2126 / JCM 17055 / OF4)</name>
    <name type="common">Bacillus pseudofirmus</name>
    <dbReference type="NCBI Taxonomy" id="398511"/>
    <lineage>
        <taxon>Bacteria</taxon>
        <taxon>Bacillati</taxon>
        <taxon>Bacillota</taxon>
        <taxon>Bacilli</taxon>
        <taxon>Bacillales</taxon>
        <taxon>Bacillaceae</taxon>
        <taxon>Alkalihalophilus</taxon>
    </lineage>
</organism>
<reference evidence="2 3" key="1">
    <citation type="journal article" date="2011" name="Environ. Microbiol.">
        <title>Genome of alkaliphilic Bacillus pseudofirmus OF4 reveals adaptations that support the ability to grow in an external pH range from 7.5 to 11.4.</title>
        <authorList>
            <person name="Janto B."/>
            <person name="Ahmed A."/>
            <person name="Ito M."/>
            <person name="Liu J."/>
            <person name="Hicks D.B."/>
            <person name="Pagni S."/>
            <person name="Fackelmayer O.J."/>
            <person name="Smith T.A."/>
            <person name="Earl J."/>
            <person name="Elbourne L.D."/>
            <person name="Hassan K."/>
            <person name="Paulsen I.T."/>
            <person name="Kolsto A.B."/>
            <person name="Tourasse N.J."/>
            <person name="Ehrlich G.D."/>
            <person name="Boissy R."/>
            <person name="Ivey D.M."/>
            <person name="Li G."/>
            <person name="Xue Y."/>
            <person name="Ma Y."/>
            <person name="Hu F.Z."/>
            <person name="Krulwich T.A."/>
        </authorList>
    </citation>
    <scope>NUCLEOTIDE SEQUENCE [LARGE SCALE GENOMIC DNA]</scope>
    <source>
        <strain evidence="3">ATCC BAA-2126 / JCM 17055 / OF4</strain>
    </source>
</reference>
<feature type="compositionally biased region" description="Basic residues" evidence="1">
    <location>
        <begin position="1"/>
        <end position="15"/>
    </location>
</feature>
<evidence type="ECO:0000313" key="3">
    <source>
        <dbReference type="Proteomes" id="UP000001544"/>
    </source>
</evidence>
<name>D3FV25_ALKPO</name>
<dbReference type="EMBL" id="CP001878">
    <property type="protein sequence ID" value="ADC48451.1"/>
    <property type="molecule type" value="Genomic_DNA"/>
</dbReference>
<keyword evidence="3" id="KW-1185">Reference proteome</keyword>
<evidence type="ECO:0000313" key="2">
    <source>
        <dbReference type="EMBL" id="ADC48451.1"/>
    </source>
</evidence>
<protein>
    <submittedName>
        <fullName evidence="2">Uncharacterized protein</fullName>
    </submittedName>
</protein>
<dbReference type="HOGENOM" id="CLU_3164797_0_0_9"/>
<feature type="region of interest" description="Disordered" evidence="1">
    <location>
        <begin position="1"/>
        <end position="47"/>
    </location>
</feature>
<sequence>MKGSQKNKLRKRKRDMVKDFLKKKAKNLKGIPKRRPMTQPSKRTPAS</sequence>